<reference evidence="3" key="4">
    <citation type="submission" date="2017-10" db="EMBL/GenBank/DDBJ databases">
        <authorList>
            <person name="Banno H."/>
            <person name="Chua N.-H."/>
        </authorList>
    </citation>
    <scope>NUCLEOTIDE SEQUENCE</scope>
    <source>
        <strain evidence="3">OMI</strain>
    </source>
</reference>
<evidence type="ECO:0000313" key="6">
    <source>
        <dbReference type="Proteomes" id="UP000593663"/>
    </source>
</evidence>
<dbReference type="EMBL" id="CP060035">
    <property type="protein sequence ID" value="QOT70205.1"/>
    <property type="molecule type" value="Genomic_DNA"/>
</dbReference>
<dbReference type="EMBL" id="BEWI01000031">
    <property type="protein sequence ID" value="GAY20805.1"/>
    <property type="molecule type" value="Genomic_DNA"/>
</dbReference>
<name>A0A292ZDE0_SPHSA</name>
<evidence type="ECO:0000313" key="5">
    <source>
        <dbReference type="Proteomes" id="UP000221538"/>
    </source>
</evidence>
<keyword evidence="2" id="KW-0812">Transmembrane</keyword>
<proteinExistence type="predicted"/>
<reference evidence="3 5" key="1">
    <citation type="journal article" date="2013" name="Biodegradation">
        <title>Occurrence of 4-tert-butylphenol (4-t-BP) biodegradation in an aquatic sample caused by the presence of Spirodela polyrrhiza and isolation of a 4-t-BP-utilizing bacterium.</title>
        <authorList>
            <person name="Ogata Y."/>
            <person name="Toyama T."/>
            <person name="Yu N."/>
            <person name="Wang X."/>
            <person name="Sei K."/>
            <person name="Ike M."/>
        </authorList>
    </citation>
    <scope>NUCLEOTIDE SEQUENCE [LARGE SCALE GENOMIC DNA]</scope>
    <source>
        <strain evidence="3 5">OMI</strain>
    </source>
</reference>
<dbReference type="Proteomes" id="UP000221538">
    <property type="component" value="Unassembled WGS sequence"/>
</dbReference>
<accession>A0A292ZDE0</accession>
<sequence length="65" mass="7482">MHEPERPSDRRLGLAAIWVVGIVLLVIAVVFIGRNFWHHDVLKEDQQTGENRADDHEGLTPNEKR</sequence>
<evidence type="ECO:0000313" key="3">
    <source>
        <dbReference type="EMBL" id="GAY20805.1"/>
    </source>
</evidence>
<feature type="transmembrane region" description="Helical" evidence="2">
    <location>
        <begin position="12"/>
        <end position="33"/>
    </location>
</feature>
<organism evidence="3 5">
    <name type="scientific">Sphingobium fuliginis (strain ATCC 27551)</name>
    <dbReference type="NCBI Taxonomy" id="336203"/>
    <lineage>
        <taxon>Bacteria</taxon>
        <taxon>Pseudomonadati</taxon>
        <taxon>Pseudomonadota</taxon>
        <taxon>Alphaproteobacteria</taxon>
        <taxon>Sphingomonadales</taxon>
        <taxon>Sphingomonadaceae</taxon>
        <taxon>Sphingobium</taxon>
    </lineage>
</organism>
<dbReference type="RefSeq" id="WP_099185653.1">
    <property type="nucleotide sequence ID" value="NZ_BEWI01000031.1"/>
</dbReference>
<dbReference type="AlphaFoldDB" id="A0A292ZDE0"/>
<dbReference type="Proteomes" id="UP000593663">
    <property type="component" value="Chromosome 1"/>
</dbReference>
<reference evidence="3 5" key="2">
    <citation type="journal article" date="2013" name="Environ. Sci. Technol.">
        <title>The 4-tert-butylphenol-utilizing bacterium Sphingobium fuliginis OMI can degrade bisphenols via phenolic ring hydroxylation and meta-cleavage pathway.</title>
        <authorList>
            <person name="Ogata Y."/>
            <person name="Goda S."/>
            <person name="Toyama T."/>
            <person name="Sei K."/>
            <person name="Ike M."/>
        </authorList>
    </citation>
    <scope>NUCLEOTIDE SEQUENCE [LARGE SCALE GENOMIC DNA]</scope>
    <source>
        <strain evidence="3 5">OMI</strain>
    </source>
</reference>
<evidence type="ECO:0000256" key="2">
    <source>
        <dbReference type="SAM" id="Phobius"/>
    </source>
</evidence>
<feature type="region of interest" description="Disordered" evidence="1">
    <location>
        <begin position="43"/>
        <end position="65"/>
    </location>
</feature>
<gene>
    <name evidence="4" type="ORF">H5V43_08430</name>
    <name evidence="3" type="ORF">SFOMI_1335</name>
</gene>
<reference evidence="4" key="6">
    <citation type="journal article" date="2021" name="Microbiol. Resour. Announc.">
        <title>Complete Genome Sequence of Sphingobium barthaii KK22, a High-Molecular-Weight Polycyclic Aromatic Hydrocarbon-Degrading Soil Bacterium.</title>
        <authorList>
            <person name="Mori J.F."/>
            <person name="Kanaly R.A."/>
        </authorList>
    </citation>
    <scope>NUCLEOTIDE SEQUENCE</scope>
    <source>
        <strain evidence="4">KK22</strain>
    </source>
</reference>
<reference evidence="6" key="5">
    <citation type="submission" date="2020-08" db="EMBL/GenBank/DDBJ databases">
        <title>Complete genome sequence of Sphingobium barthaii strain KK22, a high-molecular-weight polycyclic aromatic hydrocarbon-degrading soil bacterium.</title>
        <authorList>
            <person name="Mori J.F."/>
            <person name="Kanaly R.A."/>
        </authorList>
    </citation>
    <scope>NUCLEOTIDE SEQUENCE [LARGE SCALE GENOMIC DNA]</scope>
    <source>
        <strain evidence="6">KK22</strain>
    </source>
</reference>
<keyword evidence="2" id="KW-0472">Membrane</keyword>
<protein>
    <submittedName>
        <fullName evidence="3">Uncharacterized protein</fullName>
    </submittedName>
</protein>
<keyword evidence="2" id="KW-1133">Transmembrane helix</keyword>
<evidence type="ECO:0000256" key="1">
    <source>
        <dbReference type="SAM" id="MobiDB-lite"/>
    </source>
</evidence>
<dbReference type="KEGG" id="sbar:H5V43_08430"/>
<reference evidence="3" key="3">
    <citation type="submission" date="2017-10" db="EMBL/GenBank/DDBJ databases">
        <title>Bioaugmenting a lab-scale membrane bioreactor with Sphingobium fuliginis OMI to degrade 4-tert-butylphenol.</title>
        <authorList>
            <person name="Takada K."/>
            <person name="Shiba T."/>
            <person name="Soda S."/>
            <person name="Inoue D."/>
            <person name="Miyake M."/>
            <person name="Eguchi M."/>
            <person name="Ike M."/>
        </authorList>
    </citation>
    <scope>NUCLEOTIDE SEQUENCE</scope>
    <source>
        <strain evidence="3">OMI</strain>
    </source>
</reference>
<evidence type="ECO:0000313" key="4">
    <source>
        <dbReference type="EMBL" id="QOT70205.1"/>
    </source>
</evidence>